<accession>A0AAJ0CYL8</accession>
<dbReference type="InterPro" id="IPR010730">
    <property type="entry name" value="HET"/>
</dbReference>
<keyword evidence="5" id="KW-1185">Reference proteome</keyword>
<dbReference type="Pfam" id="PF26640">
    <property type="entry name" value="DUF8212"/>
    <property type="match status" value="1"/>
</dbReference>
<evidence type="ECO:0000313" key="5">
    <source>
        <dbReference type="Proteomes" id="UP001251528"/>
    </source>
</evidence>
<evidence type="ECO:0000256" key="1">
    <source>
        <dbReference type="SAM" id="MobiDB-lite"/>
    </source>
</evidence>
<comment type="caution">
    <text evidence="4">The sequence shown here is derived from an EMBL/GenBank/DDBJ whole genome shotgun (WGS) entry which is preliminary data.</text>
</comment>
<dbReference type="AlphaFoldDB" id="A0AAJ0CYL8"/>
<dbReference type="Proteomes" id="UP001251528">
    <property type="component" value="Unassembled WGS sequence"/>
</dbReference>
<evidence type="ECO:0008006" key="6">
    <source>
        <dbReference type="Google" id="ProtNLM"/>
    </source>
</evidence>
<feature type="region of interest" description="Disordered" evidence="1">
    <location>
        <begin position="641"/>
        <end position="694"/>
    </location>
</feature>
<dbReference type="Pfam" id="PF06985">
    <property type="entry name" value="HET"/>
    <property type="match status" value="1"/>
</dbReference>
<gene>
    <name evidence="4" type="ORF">QQS21_000609</name>
</gene>
<dbReference type="EMBL" id="JASWJB010000006">
    <property type="protein sequence ID" value="KAK2616368.1"/>
    <property type="molecule type" value="Genomic_DNA"/>
</dbReference>
<sequence length="694" mass="78793">MRLINVQTRCLEEFSEASVPPYAILSHTWGDDEVSFKDLEHGPQDNVSLKAGYAKINGCCEVAAAEEFTYVWIDTCCIDKSSSAELSEAINCMFRWYRDSVICYAYMADVNSSHSPLQEGSDFTQSRWFKRGWTLQELLAPEEVVFLGSNWEEIGTKKTLTSLISGITGINDKALVTQNLSDYSVAQKMSWMAGRQTTRPEDEAYCLMGLFDVNMPLLYGEGHKAFYRLQEEIMKHYDDESIFAWSLPEDEQSHVKLSGLLASSPSFFKDSSHVTVLFDKKAEFLSRSKNEGGGYVTSFELSRQVVRLRRGILGPLEGLEVTPVEGDMSIQCIAQIIPKGSNPSHHKKELQTPQLVLDPGDTGGTTEIFDSGPETRNEMKNGTALSDGCLQTYWYIYEPVILVPLMCAIDGKHLGLLLTRCPDASKDEGVLYRLHKPSLIGIDDPLQFLKDISSLQTLYIYGFGVYGNNLERYDKTQPRVRESDPTSMELRCLGVIESGYNVQDEHHLHFPTSKMPVFNLSNNESSILIFEHSSSDFETYPSLFIQIGLDSIMIGIFHREVRVAKRYNAVPLEFTYRNQKRVRISKDKCIVARRRMLSELWYLTLSIEPATPDLAWGPWWAPPPSVRDTLNTRLRRMLRVDEEEEEEKQEAESRAKPQSPGTEGNPKKRKRSAGSTFEDSTWQYVEPDMPENFS</sequence>
<feature type="domain" description="DUF8212" evidence="3">
    <location>
        <begin position="224"/>
        <end position="259"/>
    </location>
</feature>
<reference evidence="4" key="1">
    <citation type="submission" date="2023-06" db="EMBL/GenBank/DDBJ databases">
        <title>Conoideocrella luteorostrata (Hypocreales: Clavicipitaceae), a potential biocontrol fungus for elongate hemlock scale in United States Christmas tree production areas.</title>
        <authorList>
            <person name="Barrett H."/>
            <person name="Lovett B."/>
            <person name="Macias A.M."/>
            <person name="Stajich J.E."/>
            <person name="Kasson M.T."/>
        </authorList>
    </citation>
    <scope>NUCLEOTIDE SEQUENCE</scope>
    <source>
        <strain evidence="4">ARSEF 14590</strain>
    </source>
</reference>
<protein>
    <recommendedName>
        <fullName evidence="6">Heterokaryon incompatibility domain-containing protein</fullName>
    </recommendedName>
</protein>
<dbReference type="PANTHER" id="PTHR10622">
    <property type="entry name" value="HET DOMAIN-CONTAINING PROTEIN"/>
    <property type="match status" value="1"/>
</dbReference>
<organism evidence="4 5">
    <name type="scientific">Conoideocrella luteorostrata</name>
    <dbReference type="NCBI Taxonomy" id="1105319"/>
    <lineage>
        <taxon>Eukaryota</taxon>
        <taxon>Fungi</taxon>
        <taxon>Dikarya</taxon>
        <taxon>Ascomycota</taxon>
        <taxon>Pezizomycotina</taxon>
        <taxon>Sordariomycetes</taxon>
        <taxon>Hypocreomycetidae</taxon>
        <taxon>Hypocreales</taxon>
        <taxon>Clavicipitaceae</taxon>
        <taxon>Conoideocrella</taxon>
    </lineage>
</organism>
<name>A0AAJ0CYL8_9HYPO</name>
<dbReference type="InterPro" id="IPR058525">
    <property type="entry name" value="DUF8212"/>
</dbReference>
<evidence type="ECO:0000259" key="2">
    <source>
        <dbReference type="Pfam" id="PF06985"/>
    </source>
</evidence>
<evidence type="ECO:0000313" key="4">
    <source>
        <dbReference type="EMBL" id="KAK2616368.1"/>
    </source>
</evidence>
<proteinExistence type="predicted"/>
<feature type="compositionally biased region" description="Polar residues" evidence="1">
    <location>
        <begin position="673"/>
        <end position="683"/>
    </location>
</feature>
<evidence type="ECO:0000259" key="3">
    <source>
        <dbReference type="Pfam" id="PF26640"/>
    </source>
</evidence>
<dbReference type="PANTHER" id="PTHR10622:SF10">
    <property type="entry name" value="HET DOMAIN-CONTAINING PROTEIN"/>
    <property type="match status" value="1"/>
</dbReference>
<feature type="domain" description="Heterokaryon incompatibility" evidence="2">
    <location>
        <begin position="22"/>
        <end position="114"/>
    </location>
</feature>